<dbReference type="EMBL" id="JABFDB010000002">
    <property type="protein sequence ID" value="NYZ19369.1"/>
    <property type="molecule type" value="Genomic_DNA"/>
</dbReference>
<feature type="region of interest" description="Disordered" evidence="1">
    <location>
        <begin position="121"/>
        <end position="235"/>
    </location>
</feature>
<evidence type="ECO:0000313" key="3">
    <source>
        <dbReference type="Proteomes" id="UP000584642"/>
    </source>
</evidence>
<feature type="compositionally biased region" description="Pro residues" evidence="1">
    <location>
        <begin position="133"/>
        <end position="164"/>
    </location>
</feature>
<dbReference type="Proteomes" id="UP000584642">
    <property type="component" value="Unassembled WGS sequence"/>
</dbReference>
<sequence>MPQDFRPQRPPAEGIGFHELRQACEISALREDLERVLAETGDLRGRIEDSVEQVRSRFAALTPEELADSAAMAPLLQFAVAQLITIRDQARALRLESGPRPDEARPSWAAAYAPLRPSLVTSPRAAAPEPEPEPSPTPPNPPPRPAAPPPLTLRPEPAPRPMPLPLRTEPVAPGPVPLPLRAEAPSPPTPPAPDPAPQPPAGGWMLPSGTAPRRPAEPRREAPPGFVDWLRPARR</sequence>
<organism evidence="2 3">
    <name type="scientific">Azospirillum oleiclasticum</name>
    <dbReference type="NCBI Taxonomy" id="2735135"/>
    <lineage>
        <taxon>Bacteria</taxon>
        <taxon>Pseudomonadati</taxon>
        <taxon>Pseudomonadota</taxon>
        <taxon>Alphaproteobacteria</taxon>
        <taxon>Rhodospirillales</taxon>
        <taxon>Azospirillaceae</taxon>
        <taxon>Azospirillum</taxon>
    </lineage>
</organism>
<protein>
    <submittedName>
        <fullName evidence="2">Uncharacterized protein</fullName>
    </submittedName>
</protein>
<name>A0ABX2T8U3_9PROT</name>
<reference evidence="2 3" key="1">
    <citation type="submission" date="2020-05" db="EMBL/GenBank/DDBJ databases">
        <title>Azospirillum oleiclasticum sp. nov, a nitrogen-fixing and heavy crude oil-emulsifying bacterium isolated from the crude oil of Yumen Oilfield.</title>
        <authorList>
            <person name="Wu D."/>
            <person name="Cai M."/>
            <person name="Zhang X."/>
        </authorList>
    </citation>
    <scope>NUCLEOTIDE SEQUENCE [LARGE SCALE GENOMIC DNA]</scope>
    <source>
        <strain evidence="2 3">ROY-1-1-2</strain>
    </source>
</reference>
<evidence type="ECO:0000256" key="1">
    <source>
        <dbReference type="SAM" id="MobiDB-lite"/>
    </source>
</evidence>
<feature type="compositionally biased region" description="Pro residues" evidence="1">
    <location>
        <begin position="185"/>
        <end position="200"/>
    </location>
</feature>
<comment type="caution">
    <text evidence="2">The sequence shown here is derived from an EMBL/GenBank/DDBJ whole genome shotgun (WGS) entry which is preliminary data.</text>
</comment>
<evidence type="ECO:0000313" key="2">
    <source>
        <dbReference type="EMBL" id="NYZ19369.1"/>
    </source>
</evidence>
<proteinExistence type="predicted"/>
<accession>A0ABX2T8U3</accession>
<dbReference type="RefSeq" id="WP_180281116.1">
    <property type="nucleotide sequence ID" value="NZ_JABFDB010000002.1"/>
</dbReference>
<keyword evidence="3" id="KW-1185">Reference proteome</keyword>
<gene>
    <name evidence="2" type="ORF">HND93_06570</name>
</gene>